<comment type="caution">
    <text evidence="2">The sequence shown here is derived from an EMBL/GenBank/DDBJ whole genome shotgun (WGS) entry which is preliminary data.</text>
</comment>
<reference evidence="2 3" key="1">
    <citation type="journal article" date="2022" name="G3 (Bethesda)">
        <title>Whole-genome sequence and methylome profiling of the almond [Prunus dulcis (Mill.) D.A. Webb] cultivar 'Nonpareil'.</title>
        <authorList>
            <person name="D'Amico-Willman K.M."/>
            <person name="Ouma W.Z."/>
            <person name="Meulia T."/>
            <person name="Sideli G.M."/>
            <person name="Gradziel T.M."/>
            <person name="Fresnedo-Ramirez J."/>
        </authorList>
    </citation>
    <scope>NUCLEOTIDE SEQUENCE [LARGE SCALE GENOMIC DNA]</scope>
    <source>
        <strain evidence="2">Clone GOH B32 T37-40</strain>
    </source>
</reference>
<feature type="compositionally biased region" description="Polar residues" evidence="1">
    <location>
        <begin position="86"/>
        <end position="95"/>
    </location>
</feature>
<evidence type="ECO:0000313" key="2">
    <source>
        <dbReference type="EMBL" id="KAI5338092.1"/>
    </source>
</evidence>
<sequence length="160" mass="17064">MLELSSDPGGQVELNTSGQAGVELITIYFFTLTLVGFELPKGLVLDGCGCVHIRHITPSPLFHVGSYNPPHLRAPRPRRHTRTTRQSGSDTKLSHSGINSAVARYCPLWAPLSGPHGFISGSSRATSQWVTHPGIALAPNSLNFGVPTTPKPVSSQKASC</sequence>
<organism evidence="2 3">
    <name type="scientific">Prunus dulcis</name>
    <name type="common">Almond</name>
    <name type="synonym">Amygdalus dulcis</name>
    <dbReference type="NCBI Taxonomy" id="3755"/>
    <lineage>
        <taxon>Eukaryota</taxon>
        <taxon>Viridiplantae</taxon>
        <taxon>Streptophyta</taxon>
        <taxon>Embryophyta</taxon>
        <taxon>Tracheophyta</taxon>
        <taxon>Spermatophyta</taxon>
        <taxon>Magnoliopsida</taxon>
        <taxon>eudicotyledons</taxon>
        <taxon>Gunneridae</taxon>
        <taxon>Pentapetalae</taxon>
        <taxon>rosids</taxon>
        <taxon>fabids</taxon>
        <taxon>Rosales</taxon>
        <taxon>Rosaceae</taxon>
        <taxon>Amygdaloideae</taxon>
        <taxon>Amygdaleae</taxon>
        <taxon>Prunus</taxon>
    </lineage>
</organism>
<feature type="region of interest" description="Disordered" evidence="1">
    <location>
        <begin position="67"/>
        <end position="95"/>
    </location>
</feature>
<dbReference type="AlphaFoldDB" id="A0AAD4Z932"/>
<protein>
    <submittedName>
        <fullName evidence="2">Uncharacterized protein</fullName>
    </submittedName>
</protein>
<dbReference type="Proteomes" id="UP001054821">
    <property type="component" value="Chromosome 3"/>
</dbReference>
<accession>A0AAD4Z932</accession>
<gene>
    <name evidence="2" type="ORF">L3X38_017363</name>
</gene>
<name>A0AAD4Z932_PRUDU</name>
<feature type="compositionally biased region" description="Basic residues" evidence="1">
    <location>
        <begin position="73"/>
        <end position="83"/>
    </location>
</feature>
<evidence type="ECO:0000256" key="1">
    <source>
        <dbReference type="SAM" id="MobiDB-lite"/>
    </source>
</evidence>
<keyword evidence="3" id="KW-1185">Reference proteome</keyword>
<dbReference type="EMBL" id="JAJFAZ020000003">
    <property type="protein sequence ID" value="KAI5338092.1"/>
    <property type="molecule type" value="Genomic_DNA"/>
</dbReference>
<evidence type="ECO:0000313" key="3">
    <source>
        <dbReference type="Proteomes" id="UP001054821"/>
    </source>
</evidence>
<proteinExistence type="predicted"/>